<sequence length="329" mass="37107">MKRQRSEVKRIEKTEKTDGNEPLFVRSMDVASAAVVVQVCYLFNPFGIASCIAMTTSVFHNFLIAAALVAFQSGRPYVSASVLALVSMLGLYPAVLMVPIALHYATAGGNSKTPFDWTAFCSSIAVFCSVWAGALYMIVTLSGSWQFLQSTYLFFVLVPDLTPTVGVFWYFFTEVFDHFRLFFLWVFQLNIFIFVIPLALTLRRSPMMLFHILLILIAVFKPYPSVGDAVVYMALLPIWRHLYLYIRHSFLAACTMAVFAVLAPVMWKLWIQDGSANANFYFAITLAYCTAQIFLLTDLLYAELRHRIHMTHGIRVVDESGTEAKIALS</sequence>
<evidence type="ECO:0000313" key="10">
    <source>
        <dbReference type="Proteomes" id="UP000887566"/>
    </source>
</evidence>
<evidence type="ECO:0000256" key="9">
    <source>
        <dbReference type="SAM" id="Phobius"/>
    </source>
</evidence>
<feature type="transmembrane region" description="Helical" evidence="9">
    <location>
        <begin position="82"/>
        <end position="105"/>
    </location>
</feature>
<dbReference type="GO" id="GO:0006506">
    <property type="term" value="P:GPI anchor biosynthetic process"/>
    <property type="evidence" value="ECO:0007669"/>
    <property type="project" value="UniProtKB-KW"/>
</dbReference>
<dbReference type="Proteomes" id="UP000887566">
    <property type="component" value="Unplaced"/>
</dbReference>
<dbReference type="Pfam" id="PF06728">
    <property type="entry name" value="PIG-U"/>
    <property type="match status" value="1"/>
</dbReference>
<protein>
    <submittedName>
        <fullName evidence="11">Phosphatidylinositol glycan anchor biosynthesis class U protein</fullName>
    </submittedName>
</protein>
<proteinExistence type="inferred from homology"/>
<organism evidence="10 11">
    <name type="scientific">Plectus sambesii</name>
    <dbReference type="NCBI Taxonomy" id="2011161"/>
    <lineage>
        <taxon>Eukaryota</taxon>
        <taxon>Metazoa</taxon>
        <taxon>Ecdysozoa</taxon>
        <taxon>Nematoda</taxon>
        <taxon>Chromadorea</taxon>
        <taxon>Plectida</taxon>
        <taxon>Plectina</taxon>
        <taxon>Plectoidea</taxon>
        <taxon>Plectidae</taxon>
        <taxon>Plectus</taxon>
    </lineage>
</organism>
<comment type="similarity">
    <text evidence="3">Belongs to the PIGU family.</text>
</comment>
<evidence type="ECO:0000256" key="6">
    <source>
        <dbReference type="ARBA" id="ARBA00022824"/>
    </source>
</evidence>
<evidence type="ECO:0000256" key="5">
    <source>
        <dbReference type="ARBA" id="ARBA00022692"/>
    </source>
</evidence>
<keyword evidence="5 9" id="KW-0812">Transmembrane</keyword>
<evidence type="ECO:0000256" key="3">
    <source>
        <dbReference type="ARBA" id="ARBA00010026"/>
    </source>
</evidence>
<dbReference type="PANTHER" id="PTHR13121:SF0">
    <property type="entry name" value="PHOSPHATIDYLINOSITOL GLYCAN ANCHOR BIOSYNTHESIS CLASS U PROTEIN"/>
    <property type="match status" value="1"/>
</dbReference>
<accession>A0A914VJM2</accession>
<feature type="transmembrane region" description="Helical" evidence="9">
    <location>
        <begin position="279"/>
        <end position="301"/>
    </location>
</feature>
<dbReference type="GO" id="GO:0042765">
    <property type="term" value="C:GPI-anchor transamidase complex"/>
    <property type="evidence" value="ECO:0007669"/>
    <property type="project" value="InterPro"/>
</dbReference>
<evidence type="ECO:0000256" key="8">
    <source>
        <dbReference type="ARBA" id="ARBA00023136"/>
    </source>
</evidence>
<name>A0A914VJM2_9BILA</name>
<evidence type="ECO:0000256" key="2">
    <source>
        <dbReference type="ARBA" id="ARBA00004687"/>
    </source>
</evidence>
<comment type="subcellular location">
    <subcellularLocation>
        <location evidence="1">Endoplasmic reticulum membrane</location>
        <topology evidence="1">Multi-pass membrane protein</topology>
    </subcellularLocation>
</comment>
<evidence type="ECO:0000313" key="11">
    <source>
        <dbReference type="WBParaSite" id="PSAMB.scaffold2117size25254.g16448.t1"/>
    </source>
</evidence>
<dbReference type="InterPro" id="IPR009600">
    <property type="entry name" value="PIG-U"/>
</dbReference>
<keyword evidence="6" id="KW-0256">Endoplasmic reticulum</keyword>
<feature type="transmembrane region" description="Helical" evidence="9">
    <location>
        <begin position="151"/>
        <end position="172"/>
    </location>
</feature>
<feature type="transmembrane region" description="Helical" evidence="9">
    <location>
        <begin position="178"/>
        <end position="200"/>
    </location>
</feature>
<comment type="pathway">
    <text evidence="2">Glycolipid biosynthesis; glycosylphosphatidylinositol-anchor biosynthesis.</text>
</comment>
<evidence type="ECO:0000256" key="7">
    <source>
        <dbReference type="ARBA" id="ARBA00022989"/>
    </source>
</evidence>
<keyword evidence="10" id="KW-1185">Reference proteome</keyword>
<evidence type="ECO:0000256" key="4">
    <source>
        <dbReference type="ARBA" id="ARBA00022502"/>
    </source>
</evidence>
<reference evidence="11" key="1">
    <citation type="submission" date="2022-11" db="UniProtKB">
        <authorList>
            <consortium name="WormBaseParasite"/>
        </authorList>
    </citation>
    <scope>IDENTIFICATION</scope>
</reference>
<dbReference type="AlphaFoldDB" id="A0A914VJM2"/>
<keyword evidence="7 9" id="KW-1133">Transmembrane helix</keyword>
<evidence type="ECO:0000256" key="1">
    <source>
        <dbReference type="ARBA" id="ARBA00004477"/>
    </source>
</evidence>
<feature type="transmembrane region" description="Helical" evidence="9">
    <location>
        <begin position="117"/>
        <end position="139"/>
    </location>
</feature>
<dbReference type="GO" id="GO:0016255">
    <property type="term" value="P:attachment of GPI anchor to protein"/>
    <property type="evidence" value="ECO:0007669"/>
    <property type="project" value="InterPro"/>
</dbReference>
<dbReference type="PANTHER" id="PTHR13121">
    <property type="entry name" value="GPI TRANSAMIDASE COMPONENT PIG-U"/>
    <property type="match status" value="1"/>
</dbReference>
<keyword evidence="4" id="KW-0337">GPI-anchor biosynthesis</keyword>
<dbReference type="WBParaSite" id="PSAMB.scaffold2117size25254.g16448.t1">
    <property type="protein sequence ID" value="PSAMB.scaffold2117size25254.g16448.t1"/>
    <property type="gene ID" value="PSAMB.scaffold2117size25254.g16448"/>
</dbReference>
<feature type="transmembrane region" description="Helical" evidence="9">
    <location>
        <begin position="250"/>
        <end position="267"/>
    </location>
</feature>
<feature type="transmembrane region" description="Helical" evidence="9">
    <location>
        <begin position="47"/>
        <end position="70"/>
    </location>
</feature>
<keyword evidence="8 9" id="KW-0472">Membrane</keyword>